<dbReference type="AlphaFoldDB" id="A0A2G5EAC5"/>
<dbReference type="PANTHER" id="PTHR12265:SF11">
    <property type="entry name" value="ALPHA_BETA-HYDROLASES SUPERFAMILY PROTEIN"/>
    <property type="match status" value="1"/>
</dbReference>
<evidence type="ECO:0008006" key="3">
    <source>
        <dbReference type="Google" id="ProtNLM"/>
    </source>
</evidence>
<proteinExistence type="predicted"/>
<name>A0A2G5EAC5_AQUCA</name>
<keyword evidence="2" id="KW-1185">Reference proteome</keyword>
<protein>
    <recommendedName>
        <fullName evidence="3">Transmembrane protein 53</fullName>
    </recommendedName>
</protein>
<dbReference type="InterPro" id="IPR029058">
    <property type="entry name" value="AB_hydrolase_fold"/>
</dbReference>
<reference evidence="1 2" key="1">
    <citation type="submission" date="2017-09" db="EMBL/GenBank/DDBJ databases">
        <title>WGS assembly of Aquilegia coerulea Goldsmith.</title>
        <authorList>
            <person name="Hodges S."/>
            <person name="Kramer E."/>
            <person name="Nordborg M."/>
            <person name="Tomkins J."/>
            <person name="Borevitz J."/>
            <person name="Derieg N."/>
            <person name="Yan J."/>
            <person name="Mihaltcheva S."/>
            <person name="Hayes R.D."/>
            <person name="Rokhsar D."/>
        </authorList>
    </citation>
    <scope>NUCLEOTIDE SEQUENCE [LARGE SCALE GENOMIC DNA]</scope>
    <source>
        <strain evidence="2">cv. Goldsmith</strain>
    </source>
</reference>
<gene>
    <name evidence="1" type="ORF">AQUCO_01000521v1</name>
</gene>
<dbReference type="InParanoid" id="A0A2G5EAC5"/>
<dbReference type="PANTHER" id="PTHR12265">
    <property type="entry name" value="TRANSMEMBRANE PROTEIN 53"/>
    <property type="match status" value="1"/>
</dbReference>
<dbReference type="FunCoup" id="A0A2G5EAC5">
    <property type="interactions" value="1781"/>
</dbReference>
<organism evidence="1 2">
    <name type="scientific">Aquilegia coerulea</name>
    <name type="common">Rocky mountain columbine</name>
    <dbReference type="NCBI Taxonomy" id="218851"/>
    <lineage>
        <taxon>Eukaryota</taxon>
        <taxon>Viridiplantae</taxon>
        <taxon>Streptophyta</taxon>
        <taxon>Embryophyta</taxon>
        <taxon>Tracheophyta</taxon>
        <taxon>Spermatophyta</taxon>
        <taxon>Magnoliopsida</taxon>
        <taxon>Ranunculales</taxon>
        <taxon>Ranunculaceae</taxon>
        <taxon>Thalictroideae</taxon>
        <taxon>Aquilegia</taxon>
    </lineage>
</organism>
<evidence type="ECO:0000313" key="1">
    <source>
        <dbReference type="EMBL" id="PIA52705.1"/>
    </source>
</evidence>
<evidence type="ECO:0000313" key="2">
    <source>
        <dbReference type="Proteomes" id="UP000230069"/>
    </source>
</evidence>
<dbReference type="OrthoDB" id="77878at2759"/>
<dbReference type="SUPFAM" id="SSF53474">
    <property type="entry name" value="alpha/beta-Hydrolases"/>
    <property type="match status" value="1"/>
</dbReference>
<dbReference type="Pfam" id="PF05705">
    <property type="entry name" value="DUF829"/>
    <property type="match status" value="1"/>
</dbReference>
<dbReference type="EMBL" id="KZ305027">
    <property type="protein sequence ID" value="PIA52705.1"/>
    <property type="molecule type" value="Genomic_DNA"/>
</dbReference>
<accession>A0A2G5EAC5</accession>
<dbReference type="InterPro" id="IPR008547">
    <property type="entry name" value="DUF829_TMEM53"/>
</dbReference>
<sequence>MESSVRIFNSTTTNLNRHFSRSILTTKHSLQFPPNRFPRNPNHQNNLLFNHLYSSSSSIQSVYRTTSSSFSSSSSVPSPISSNNPLNSFLSLSATHLFNSFVSNENFDRVSFESNEKNYFSWNRASRNVNGEDLVFTRKKEPVLAIVMLGWLGAEQKHLKRYIEMYTSKGIDAISFVVPVKDMLGFDLGRKVEKRILALSEELVSWLSEKEDDGRERGLLFHTFSNTGWFVYGAILDYLKSRSELMEKIKGCVIDSGGDPEIDPQVWAAGFSAALLKKRSSATLPSAEAIEGQELQPDKGPSKVQDTEPLLLETLVLAVLEKFFSFVLKMPDVNRRLTKIITTLSKNQPDCPQLYLYSTADKIIPFGKVEMFIQDQKMLGRKVWACNFGSSPHVDHYRNFPEKYSAELHKFLKECVPVDHK</sequence>
<dbReference type="Proteomes" id="UP000230069">
    <property type="component" value="Unassembled WGS sequence"/>
</dbReference>